<evidence type="ECO:0000313" key="1">
    <source>
        <dbReference type="Ensembl" id="ENSGAGP00000019399.1"/>
    </source>
</evidence>
<reference evidence="1" key="2">
    <citation type="submission" date="2025-08" db="UniProtKB">
        <authorList>
            <consortium name="Ensembl"/>
        </authorList>
    </citation>
    <scope>IDENTIFICATION</scope>
</reference>
<evidence type="ECO:0000313" key="2">
    <source>
        <dbReference type="Proteomes" id="UP000291020"/>
    </source>
</evidence>
<accession>A0A452HW64</accession>
<dbReference type="Proteomes" id="UP000291020">
    <property type="component" value="Unassembled WGS sequence"/>
</dbReference>
<reference evidence="1" key="3">
    <citation type="submission" date="2025-09" db="UniProtKB">
        <authorList>
            <consortium name="Ensembl"/>
        </authorList>
    </citation>
    <scope>IDENTIFICATION</scope>
</reference>
<dbReference type="Ensembl" id="ENSGAGT00000022096.1">
    <property type="protein sequence ID" value="ENSGAGP00000019399.1"/>
    <property type="gene ID" value="ENSGAGG00000014314.1"/>
</dbReference>
<dbReference type="STRING" id="38772.ENSGAGP00000019399"/>
<organism evidence="1 2">
    <name type="scientific">Gopherus agassizii</name>
    <name type="common">Agassiz's desert tortoise</name>
    <dbReference type="NCBI Taxonomy" id="38772"/>
    <lineage>
        <taxon>Eukaryota</taxon>
        <taxon>Metazoa</taxon>
        <taxon>Chordata</taxon>
        <taxon>Craniata</taxon>
        <taxon>Vertebrata</taxon>
        <taxon>Euteleostomi</taxon>
        <taxon>Archelosauria</taxon>
        <taxon>Testudinata</taxon>
        <taxon>Testudines</taxon>
        <taxon>Cryptodira</taxon>
        <taxon>Durocryptodira</taxon>
        <taxon>Testudinoidea</taxon>
        <taxon>Testudinidae</taxon>
        <taxon>Gopherus</taxon>
    </lineage>
</organism>
<reference evidence="2" key="1">
    <citation type="journal article" date="2017" name="PLoS ONE">
        <title>The Agassiz's desert tortoise genome provides a resource for the conservation of a threatened species.</title>
        <authorList>
            <person name="Tollis M."/>
            <person name="DeNardo D.F."/>
            <person name="Cornelius J.A."/>
            <person name="Dolby G.A."/>
            <person name="Edwards T."/>
            <person name="Henen B.T."/>
            <person name="Karl A.E."/>
            <person name="Murphy R.W."/>
            <person name="Kusumi K."/>
        </authorList>
    </citation>
    <scope>NUCLEOTIDE SEQUENCE [LARGE SCALE GENOMIC DNA]</scope>
</reference>
<dbReference type="AlphaFoldDB" id="A0A452HW64"/>
<proteinExistence type="predicted"/>
<name>A0A452HW64_9SAUR</name>
<protein>
    <submittedName>
        <fullName evidence="1">Uncharacterized protein</fullName>
    </submittedName>
</protein>
<keyword evidence="2" id="KW-1185">Reference proteome</keyword>
<sequence length="121" mass="13866">MFFKGFKGLSPFQLVVEVPLDSVLGPLIPSLDCLICRHKFSCHLYAYNLEIVVFSRPVSKLKSHNFFSPPAVGKTSLITRFMYDSFDNTYQVSGSPVNAFFYQNISNSFFIFLEELTFQEL</sequence>